<evidence type="ECO:0008006" key="3">
    <source>
        <dbReference type="Google" id="ProtNLM"/>
    </source>
</evidence>
<proteinExistence type="predicted"/>
<reference evidence="1 2" key="1">
    <citation type="submission" date="2024-04" db="EMBL/GenBank/DDBJ databases">
        <authorList>
            <person name="Rising A."/>
            <person name="Reimegard J."/>
            <person name="Sonavane S."/>
            <person name="Akerstrom W."/>
            <person name="Nylinder S."/>
            <person name="Hedman E."/>
            <person name="Kallberg Y."/>
        </authorList>
    </citation>
    <scope>NUCLEOTIDE SEQUENCE [LARGE SCALE GENOMIC DNA]</scope>
</reference>
<feature type="non-terminal residue" evidence="1">
    <location>
        <position position="72"/>
    </location>
</feature>
<evidence type="ECO:0000313" key="1">
    <source>
        <dbReference type="EMBL" id="CAL1297898.1"/>
    </source>
</evidence>
<name>A0AAV2BP92_9ARAC</name>
<dbReference type="InterPro" id="IPR036236">
    <property type="entry name" value="Znf_C2H2_sf"/>
</dbReference>
<dbReference type="SUPFAM" id="SSF57667">
    <property type="entry name" value="beta-beta-alpha zinc fingers"/>
    <property type="match status" value="1"/>
</dbReference>
<sequence length="72" mass="8737">MKKHGDCANHDCFKCPIKVYRMEKLQDNMRTHFREKTYSCEKFYQEFMQLTNLLRYKGEDHSTSSTNPRIVK</sequence>
<dbReference type="EMBL" id="CAXIEN010000445">
    <property type="protein sequence ID" value="CAL1297898.1"/>
    <property type="molecule type" value="Genomic_DNA"/>
</dbReference>
<dbReference type="Proteomes" id="UP001497382">
    <property type="component" value="Unassembled WGS sequence"/>
</dbReference>
<comment type="caution">
    <text evidence="1">The sequence shown here is derived from an EMBL/GenBank/DDBJ whole genome shotgun (WGS) entry which is preliminary data.</text>
</comment>
<keyword evidence="2" id="KW-1185">Reference proteome</keyword>
<gene>
    <name evidence="1" type="ORF">LARSCL_LOCUS20573</name>
</gene>
<accession>A0AAV2BP92</accession>
<dbReference type="AlphaFoldDB" id="A0AAV2BP92"/>
<evidence type="ECO:0000313" key="2">
    <source>
        <dbReference type="Proteomes" id="UP001497382"/>
    </source>
</evidence>
<organism evidence="1 2">
    <name type="scientific">Larinioides sclopetarius</name>
    <dbReference type="NCBI Taxonomy" id="280406"/>
    <lineage>
        <taxon>Eukaryota</taxon>
        <taxon>Metazoa</taxon>
        <taxon>Ecdysozoa</taxon>
        <taxon>Arthropoda</taxon>
        <taxon>Chelicerata</taxon>
        <taxon>Arachnida</taxon>
        <taxon>Araneae</taxon>
        <taxon>Araneomorphae</taxon>
        <taxon>Entelegynae</taxon>
        <taxon>Araneoidea</taxon>
        <taxon>Araneidae</taxon>
        <taxon>Larinioides</taxon>
    </lineage>
</organism>
<protein>
    <recommendedName>
        <fullName evidence="3">C2H2-type domain-containing protein</fullName>
    </recommendedName>
</protein>